<reference evidence="2 3" key="1">
    <citation type="journal article" date="2018" name="Front. Microbiol.">
        <title>Genome-Wide Analysis of Corynespora cassiicola Leaf Fall Disease Putative Effectors.</title>
        <authorList>
            <person name="Lopez D."/>
            <person name="Ribeiro S."/>
            <person name="Label P."/>
            <person name="Fumanal B."/>
            <person name="Venisse J.S."/>
            <person name="Kohler A."/>
            <person name="de Oliveira R.R."/>
            <person name="Labutti K."/>
            <person name="Lipzen A."/>
            <person name="Lail K."/>
            <person name="Bauer D."/>
            <person name="Ohm R.A."/>
            <person name="Barry K.W."/>
            <person name="Spatafora J."/>
            <person name="Grigoriev I.V."/>
            <person name="Martin F.M."/>
            <person name="Pujade-Renaud V."/>
        </authorList>
    </citation>
    <scope>NUCLEOTIDE SEQUENCE [LARGE SCALE GENOMIC DNA]</scope>
    <source>
        <strain evidence="2 3">Philippines</strain>
    </source>
</reference>
<proteinExistence type="predicted"/>
<organism evidence="2 3">
    <name type="scientific">Corynespora cassiicola Philippines</name>
    <dbReference type="NCBI Taxonomy" id="1448308"/>
    <lineage>
        <taxon>Eukaryota</taxon>
        <taxon>Fungi</taxon>
        <taxon>Dikarya</taxon>
        <taxon>Ascomycota</taxon>
        <taxon>Pezizomycotina</taxon>
        <taxon>Dothideomycetes</taxon>
        <taxon>Pleosporomycetidae</taxon>
        <taxon>Pleosporales</taxon>
        <taxon>Corynesporascaceae</taxon>
        <taxon>Corynespora</taxon>
    </lineage>
</organism>
<gene>
    <name evidence="2" type="ORF">BS50DRAFT_584975</name>
</gene>
<accession>A0A2T2P1I2</accession>
<dbReference type="EMBL" id="KZ678131">
    <property type="protein sequence ID" value="PSN71489.1"/>
    <property type="molecule type" value="Genomic_DNA"/>
</dbReference>
<evidence type="ECO:0000313" key="3">
    <source>
        <dbReference type="Proteomes" id="UP000240883"/>
    </source>
</evidence>
<protein>
    <submittedName>
        <fullName evidence="2">Uncharacterized protein</fullName>
    </submittedName>
</protein>
<dbReference type="Proteomes" id="UP000240883">
    <property type="component" value="Unassembled WGS sequence"/>
</dbReference>
<dbReference type="AlphaFoldDB" id="A0A2T2P1I2"/>
<evidence type="ECO:0000313" key="2">
    <source>
        <dbReference type="EMBL" id="PSN71489.1"/>
    </source>
</evidence>
<evidence type="ECO:0000256" key="1">
    <source>
        <dbReference type="SAM" id="MobiDB-lite"/>
    </source>
</evidence>
<feature type="compositionally biased region" description="Polar residues" evidence="1">
    <location>
        <begin position="1"/>
        <end position="13"/>
    </location>
</feature>
<keyword evidence="3" id="KW-1185">Reference proteome</keyword>
<name>A0A2T2P1I2_CORCC</name>
<feature type="region of interest" description="Disordered" evidence="1">
    <location>
        <begin position="1"/>
        <end position="44"/>
    </location>
</feature>
<sequence>MRSLQYSLGNTMWQRAPHQSPACEFQSRRDNARQPESASHPLGPFLTYDCQRKISRARDSPADVVGNAALAPWSHCPPRCVPAATHPAQPNKALRPTLTPASDQGPVRADEHLRGERLLGLGGLAGGLGRSHAWVRGLGRS</sequence>
<feature type="region of interest" description="Disordered" evidence="1">
    <location>
        <begin position="82"/>
        <end position="107"/>
    </location>
</feature>